<evidence type="ECO:0000313" key="9">
    <source>
        <dbReference type="Proteomes" id="UP000054477"/>
    </source>
</evidence>
<proteinExistence type="inferred from homology"/>
<keyword evidence="4 6" id="KW-1133">Transmembrane helix</keyword>
<evidence type="ECO:0000256" key="1">
    <source>
        <dbReference type="ARBA" id="ARBA00004370"/>
    </source>
</evidence>
<dbReference type="InterPro" id="IPR006968">
    <property type="entry name" value="RUS_fam"/>
</dbReference>
<accession>A0A0C9XRP5</accession>
<keyword evidence="3 6" id="KW-0812">Transmembrane</keyword>
<protein>
    <submittedName>
        <fullName evidence="8">Unplaced genomic scaffold K443scaffold_91, whole genome shotgun sequence</fullName>
    </submittedName>
</protein>
<evidence type="ECO:0000256" key="3">
    <source>
        <dbReference type="ARBA" id="ARBA00022692"/>
    </source>
</evidence>
<reference evidence="9" key="2">
    <citation type="submission" date="2015-01" db="EMBL/GenBank/DDBJ databases">
        <title>Evolutionary Origins and Diversification of the Mycorrhizal Mutualists.</title>
        <authorList>
            <consortium name="DOE Joint Genome Institute"/>
            <consortium name="Mycorrhizal Genomics Consortium"/>
            <person name="Kohler A."/>
            <person name="Kuo A."/>
            <person name="Nagy L.G."/>
            <person name="Floudas D."/>
            <person name="Copeland A."/>
            <person name="Barry K.W."/>
            <person name="Cichocki N."/>
            <person name="Veneault-Fourrey C."/>
            <person name="LaButti K."/>
            <person name="Lindquist E.A."/>
            <person name="Lipzen A."/>
            <person name="Lundell T."/>
            <person name="Morin E."/>
            <person name="Murat C."/>
            <person name="Riley R."/>
            <person name="Ohm R."/>
            <person name="Sun H."/>
            <person name="Tunlid A."/>
            <person name="Henrissat B."/>
            <person name="Grigoriev I.V."/>
            <person name="Hibbett D.S."/>
            <person name="Martin F."/>
        </authorList>
    </citation>
    <scope>NUCLEOTIDE SEQUENCE [LARGE SCALE GENOMIC DNA]</scope>
    <source>
        <strain evidence="9">LaAM-08-1</strain>
    </source>
</reference>
<dbReference type="Proteomes" id="UP000054477">
    <property type="component" value="Unassembled WGS sequence"/>
</dbReference>
<keyword evidence="9" id="KW-1185">Reference proteome</keyword>
<keyword evidence="5 6" id="KW-0472">Membrane</keyword>
<feature type="transmembrane region" description="Helical" evidence="6">
    <location>
        <begin position="221"/>
        <end position="238"/>
    </location>
</feature>
<evidence type="ECO:0000256" key="6">
    <source>
        <dbReference type="SAM" id="Phobius"/>
    </source>
</evidence>
<feature type="transmembrane region" description="Helical" evidence="6">
    <location>
        <begin position="244"/>
        <end position="267"/>
    </location>
</feature>
<dbReference type="GO" id="GO:0016020">
    <property type="term" value="C:membrane"/>
    <property type="evidence" value="ECO:0007669"/>
    <property type="project" value="UniProtKB-SubCell"/>
</dbReference>
<comment type="subcellular location">
    <subcellularLocation>
        <location evidence="1">Membrane</location>
    </subcellularLocation>
</comment>
<dbReference type="HOGENOM" id="CLU_015325_5_1_1"/>
<dbReference type="PANTHER" id="PTHR12770:SF31">
    <property type="entry name" value="RUS FAMILY MEMBER 1"/>
    <property type="match status" value="1"/>
</dbReference>
<evidence type="ECO:0000313" key="8">
    <source>
        <dbReference type="EMBL" id="KIK00382.1"/>
    </source>
</evidence>
<dbReference type="Pfam" id="PF04884">
    <property type="entry name" value="UVB_sens_prot"/>
    <property type="match status" value="1"/>
</dbReference>
<dbReference type="InterPro" id="IPR054549">
    <property type="entry name" value="UVB_sens_RUS_dom"/>
</dbReference>
<evidence type="ECO:0000256" key="4">
    <source>
        <dbReference type="ARBA" id="ARBA00022989"/>
    </source>
</evidence>
<comment type="similarity">
    <text evidence="2">Belongs to the RUS1 family.</text>
</comment>
<feature type="domain" description="Protein root UVB sensitive/RUS" evidence="7">
    <location>
        <begin position="42"/>
        <end position="286"/>
    </location>
</feature>
<dbReference type="OrthoDB" id="364779at2759"/>
<gene>
    <name evidence="8" type="ORF">K443DRAFT_679190</name>
</gene>
<dbReference type="AlphaFoldDB" id="A0A0C9XRP5"/>
<organism evidence="8 9">
    <name type="scientific">Laccaria amethystina LaAM-08-1</name>
    <dbReference type="NCBI Taxonomy" id="1095629"/>
    <lineage>
        <taxon>Eukaryota</taxon>
        <taxon>Fungi</taxon>
        <taxon>Dikarya</taxon>
        <taxon>Basidiomycota</taxon>
        <taxon>Agaricomycotina</taxon>
        <taxon>Agaricomycetes</taxon>
        <taxon>Agaricomycetidae</taxon>
        <taxon>Agaricales</taxon>
        <taxon>Agaricineae</taxon>
        <taxon>Hydnangiaceae</taxon>
        <taxon>Laccaria</taxon>
    </lineage>
</organism>
<evidence type="ECO:0000256" key="5">
    <source>
        <dbReference type="ARBA" id="ARBA00023136"/>
    </source>
</evidence>
<evidence type="ECO:0000256" key="2">
    <source>
        <dbReference type="ARBA" id="ARBA00007558"/>
    </source>
</evidence>
<name>A0A0C9XRP5_9AGAR</name>
<dbReference type="EMBL" id="KN838626">
    <property type="protein sequence ID" value="KIK00382.1"/>
    <property type="molecule type" value="Genomic_DNA"/>
</dbReference>
<evidence type="ECO:0000259" key="7">
    <source>
        <dbReference type="Pfam" id="PF04884"/>
    </source>
</evidence>
<dbReference type="PANTHER" id="PTHR12770">
    <property type="entry name" value="RUS1 FAMILY PROTEIN C16ORF58"/>
    <property type="match status" value="1"/>
</dbReference>
<sequence length="471" mass="51373">MESSSLIVERDDTNRKIETRIRNGKTIREEILDAHSNRLRGHRRVLDLISKVFLPAGYPDSVSPDYLRYQILNALQAFCNSLAGLLSSRAILEGFGVGDPSATATNALLLTVLQDVFSRLTTIVAAHILGSSLAPDAKKYRLLADMLNDAAVILDTISPRLDTLFFPGLRVAALCLSALFRSLCAISAGGSKASISLHFATPLKGTGDVGDLNAKDASKETVLALLGMLLGTLIVPHLTTPLTIYTTLILLVGLHLTINYIGVRGLVLRTLNGQRTWIAWSAYMHSQPGRAPTPAEVASQERIFERPGAFRDSRSGVLLGQCTIGSSFTEILSGPIPPRLLGLFKDKQYLLWFDRCCFLRPESPSIQGFLHVHICLKDGYNTEDQLEAWILAAEICRVISARRGASNVVDALEVLEESYRKVVELGPDFVEKMQALGWNTHDCALLSGSPVAVILSVENAAGEATERKKTR</sequence>
<reference evidence="8 9" key="1">
    <citation type="submission" date="2014-04" db="EMBL/GenBank/DDBJ databases">
        <authorList>
            <consortium name="DOE Joint Genome Institute"/>
            <person name="Kuo A."/>
            <person name="Kohler A."/>
            <person name="Nagy L.G."/>
            <person name="Floudas D."/>
            <person name="Copeland A."/>
            <person name="Barry K.W."/>
            <person name="Cichocki N."/>
            <person name="Veneault-Fourrey C."/>
            <person name="LaButti K."/>
            <person name="Lindquist E.A."/>
            <person name="Lipzen A."/>
            <person name="Lundell T."/>
            <person name="Morin E."/>
            <person name="Murat C."/>
            <person name="Sun H."/>
            <person name="Tunlid A."/>
            <person name="Henrissat B."/>
            <person name="Grigoriev I.V."/>
            <person name="Hibbett D.S."/>
            <person name="Martin F."/>
            <person name="Nordberg H.P."/>
            <person name="Cantor M.N."/>
            <person name="Hua S.X."/>
        </authorList>
    </citation>
    <scope>NUCLEOTIDE SEQUENCE [LARGE SCALE GENOMIC DNA]</scope>
    <source>
        <strain evidence="8 9">LaAM-08-1</strain>
    </source>
</reference>